<dbReference type="InterPro" id="IPR009081">
    <property type="entry name" value="PP-bd_ACP"/>
</dbReference>
<protein>
    <submittedName>
        <fullName evidence="2">Acyl carrier protein</fullName>
    </submittedName>
</protein>
<dbReference type="Proteomes" id="UP000028653">
    <property type="component" value="Unassembled WGS sequence"/>
</dbReference>
<evidence type="ECO:0000259" key="1">
    <source>
        <dbReference type="PROSITE" id="PS50075"/>
    </source>
</evidence>
<dbReference type="RefSeq" id="WP_034496026.1">
    <property type="nucleotide sequence ID" value="NZ_JMPI01000030.1"/>
</dbReference>
<dbReference type="AlphaFoldDB" id="A0A085GCV6"/>
<dbReference type="EMBL" id="JMPI01000030">
    <property type="protein sequence ID" value="KFC81551.1"/>
    <property type="molecule type" value="Genomic_DNA"/>
</dbReference>
<sequence length="72" mass="7884">MEQKILALFENVLSRKVEFNDELIESGILDSITAVDIVLDVQAEFGCAIPPTEVANILKTPAILAAWIEENA</sequence>
<reference evidence="2 3" key="1">
    <citation type="submission" date="2014-05" db="EMBL/GenBank/DDBJ databases">
        <title>ATOL: Assembling a taxonomically balanced genome-scale reconstruction of the evolutionary history of the Enterobacteriaceae.</title>
        <authorList>
            <person name="Plunkett G.III."/>
            <person name="Neeno-Eckwall E.C."/>
            <person name="Glasner J.D."/>
            <person name="Perna N.T."/>
        </authorList>
    </citation>
    <scope>NUCLEOTIDE SEQUENCE [LARGE SCALE GENOMIC DNA]</scope>
    <source>
        <strain evidence="2 3">ATCC 33320</strain>
    </source>
</reference>
<dbReference type="Gene3D" id="1.10.1200.10">
    <property type="entry name" value="ACP-like"/>
    <property type="match status" value="1"/>
</dbReference>
<accession>A0A085GCV6</accession>
<gene>
    <name evidence="2" type="ORF">GBAG_2336</name>
</gene>
<evidence type="ECO:0000313" key="3">
    <source>
        <dbReference type="Proteomes" id="UP000028653"/>
    </source>
</evidence>
<dbReference type="InterPro" id="IPR036736">
    <property type="entry name" value="ACP-like_sf"/>
</dbReference>
<dbReference type="SUPFAM" id="SSF47336">
    <property type="entry name" value="ACP-like"/>
    <property type="match status" value="1"/>
</dbReference>
<evidence type="ECO:0000313" key="2">
    <source>
        <dbReference type="EMBL" id="KFC81551.1"/>
    </source>
</evidence>
<keyword evidence="3" id="KW-1185">Reference proteome</keyword>
<dbReference type="OrthoDB" id="6626769at2"/>
<name>A0A085GCV6_9ENTR</name>
<dbReference type="PROSITE" id="PS50075">
    <property type="entry name" value="CARRIER"/>
    <property type="match status" value="1"/>
</dbReference>
<dbReference type="eggNOG" id="COG0236">
    <property type="taxonomic scope" value="Bacteria"/>
</dbReference>
<dbReference type="STRING" id="1006004.GBAG_2336"/>
<comment type="caution">
    <text evidence="2">The sequence shown here is derived from an EMBL/GenBank/DDBJ whole genome shotgun (WGS) entry which is preliminary data.</text>
</comment>
<proteinExistence type="predicted"/>
<feature type="domain" description="Carrier" evidence="1">
    <location>
        <begin position="1"/>
        <end position="72"/>
    </location>
</feature>
<dbReference type="Pfam" id="PF00550">
    <property type="entry name" value="PP-binding"/>
    <property type="match status" value="1"/>
</dbReference>
<organism evidence="2 3">
    <name type="scientific">Buttiauxella agrestis ATCC 33320</name>
    <dbReference type="NCBI Taxonomy" id="1006004"/>
    <lineage>
        <taxon>Bacteria</taxon>
        <taxon>Pseudomonadati</taxon>
        <taxon>Pseudomonadota</taxon>
        <taxon>Gammaproteobacteria</taxon>
        <taxon>Enterobacterales</taxon>
        <taxon>Enterobacteriaceae</taxon>
        <taxon>Buttiauxella</taxon>
    </lineage>
</organism>